<dbReference type="EMBL" id="JADEYC010000030">
    <property type="protein sequence ID" value="MBE9376005.1"/>
    <property type="molecule type" value="Genomic_DNA"/>
</dbReference>
<keyword evidence="6" id="KW-0472">Membrane</keyword>
<dbReference type="InterPro" id="IPR003593">
    <property type="entry name" value="AAA+_ATPase"/>
</dbReference>
<evidence type="ECO:0000256" key="5">
    <source>
        <dbReference type="ARBA" id="ARBA00022967"/>
    </source>
</evidence>
<dbReference type="Pfam" id="PF00005">
    <property type="entry name" value="ABC_tran"/>
    <property type="match status" value="1"/>
</dbReference>
<name>A0A929BC17_9PSEU</name>
<keyword evidence="5" id="KW-1278">Translocase</keyword>
<feature type="compositionally biased region" description="Basic residues" evidence="7">
    <location>
        <begin position="172"/>
        <end position="187"/>
    </location>
</feature>
<evidence type="ECO:0000256" key="3">
    <source>
        <dbReference type="ARBA" id="ARBA00022741"/>
    </source>
</evidence>
<dbReference type="AlphaFoldDB" id="A0A929BC17"/>
<dbReference type="InterPro" id="IPR027417">
    <property type="entry name" value="P-loop_NTPase"/>
</dbReference>
<dbReference type="PANTHER" id="PTHR42788">
    <property type="entry name" value="TAURINE IMPORT ATP-BINDING PROTEIN-RELATED"/>
    <property type="match status" value="1"/>
</dbReference>
<keyword evidence="3" id="KW-0547">Nucleotide-binding</keyword>
<evidence type="ECO:0000256" key="1">
    <source>
        <dbReference type="ARBA" id="ARBA00022448"/>
    </source>
</evidence>
<feature type="compositionally biased region" description="Basic and acidic residues" evidence="7">
    <location>
        <begin position="188"/>
        <end position="208"/>
    </location>
</feature>
<accession>A0A929BC17</accession>
<dbReference type="SUPFAM" id="SSF52540">
    <property type="entry name" value="P-loop containing nucleoside triphosphate hydrolases"/>
    <property type="match status" value="1"/>
</dbReference>
<dbReference type="PROSITE" id="PS00211">
    <property type="entry name" value="ABC_TRANSPORTER_1"/>
    <property type="match status" value="1"/>
</dbReference>
<feature type="compositionally biased region" description="Basic residues" evidence="7">
    <location>
        <begin position="63"/>
        <end position="76"/>
    </location>
</feature>
<evidence type="ECO:0000313" key="10">
    <source>
        <dbReference type="Proteomes" id="UP000598360"/>
    </source>
</evidence>
<feature type="compositionally biased region" description="Low complexity" evidence="7">
    <location>
        <begin position="236"/>
        <end position="246"/>
    </location>
</feature>
<evidence type="ECO:0000256" key="7">
    <source>
        <dbReference type="SAM" id="MobiDB-lite"/>
    </source>
</evidence>
<gene>
    <name evidence="9" type="ORF">IQ251_16260</name>
</gene>
<keyword evidence="4 9" id="KW-0067">ATP-binding</keyword>
<dbReference type="PANTHER" id="PTHR42788:SF17">
    <property type="entry name" value="ALIPHATIC SULFONATES IMPORT ATP-BINDING PROTEIN SSUB"/>
    <property type="match status" value="1"/>
</dbReference>
<feature type="compositionally biased region" description="Basic and acidic residues" evidence="7">
    <location>
        <begin position="119"/>
        <end position="130"/>
    </location>
</feature>
<comment type="caution">
    <text evidence="9">The sequence shown here is derived from an EMBL/GenBank/DDBJ whole genome shotgun (WGS) entry which is preliminary data.</text>
</comment>
<organism evidence="9 10">
    <name type="scientific">Saccharopolyspora montiporae</name>
    <dbReference type="NCBI Taxonomy" id="2781240"/>
    <lineage>
        <taxon>Bacteria</taxon>
        <taxon>Bacillati</taxon>
        <taxon>Actinomycetota</taxon>
        <taxon>Actinomycetes</taxon>
        <taxon>Pseudonocardiales</taxon>
        <taxon>Pseudonocardiaceae</taxon>
        <taxon>Saccharopolyspora</taxon>
    </lineage>
</organism>
<evidence type="ECO:0000256" key="2">
    <source>
        <dbReference type="ARBA" id="ARBA00022475"/>
    </source>
</evidence>
<feature type="domain" description="ABC transporter" evidence="8">
    <location>
        <begin position="254"/>
        <end position="468"/>
    </location>
</feature>
<proteinExistence type="predicted"/>
<sequence>MAPPQPAPLDQPGGDPGGLAAGQRDRRPAAGQAGRPGRDPAFGLGAGADRRARLAPGRLAQPRARRAGHRRAHRDRRWAVCRARPVGRRPAGPTAADAAHAAAPRAGPAVHPLVRHRRGAQDRAGRDGRRVPAVPQRARRDPRGRPEAAGSLPRARVHPDRADPTRGAAQRAARHAHRLAPRARHRLAVADHQRAGQHRERHRIHDQQRAGVPAHRHHRRRPTDLRGPGPDHRRAGAAAGEEGAAVAARDANPVNVRGLVKRFHGRAVLDGLDLSVGAGEFVALLGRSGSGKSTLLRVLAGLDTDVDGAVEVPEAVSVAFQEPRLLPWRTVGDNIRLGLNRPNRDEIARSALAEVGLGGHIDSWPLTLSGGEAQRVSLARALVREPDLLLLDEPFGALDALTRLSMHDLVGTLWREHGPTVLLVTHDVDEALALADRTLVLEGGRIAAEHHRPAGGATADLRAQVLSDLGVSTGAA</sequence>
<evidence type="ECO:0000256" key="6">
    <source>
        <dbReference type="ARBA" id="ARBA00023136"/>
    </source>
</evidence>
<feature type="region of interest" description="Disordered" evidence="7">
    <location>
        <begin position="1"/>
        <end position="246"/>
    </location>
</feature>
<protein>
    <submittedName>
        <fullName evidence="9">ABC transporter ATP-binding protein</fullName>
    </submittedName>
</protein>
<evidence type="ECO:0000313" key="9">
    <source>
        <dbReference type="EMBL" id="MBE9376005.1"/>
    </source>
</evidence>
<dbReference type="Proteomes" id="UP000598360">
    <property type="component" value="Unassembled WGS sequence"/>
</dbReference>
<dbReference type="PROSITE" id="PS50893">
    <property type="entry name" value="ABC_TRANSPORTER_2"/>
    <property type="match status" value="1"/>
</dbReference>
<feature type="compositionally biased region" description="Low complexity" evidence="7">
    <location>
        <begin position="80"/>
        <end position="109"/>
    </location>
</feature>
<reference evidence="9" key="1">
    <citation type="submission" date="2020-10" db="EMBL/GenBank/DDBJ databases">
        <title>Diversity and distribution of actinomycetes associated with coral in the coast of Hainan.</title>
        <authorList>
            <person name="Li F."/>
        </authorList>
    </citation>
    <scope>NUCLEOTIDE SEQUENCE</scope>
    <source>
        <strain evidence="9">HNM0983</strain>
    </source>
</reference>
<keyword evidence="10" id="KW-1185">Reference proteome</keyword>
<dbReference type="Gene3D" id="3.40.50.300">
    <property type="entry name" value="P-loop containing nucleotide triphosphate hydrolases"/>
    <property type="match status" value="1"/>
</dbReference>
<evidence type="ECO:0000256" key="4">
    <source>
        <dbReference type="ARBA" id="ARBA00022840"/>
    </source>
</evidence>
<dbReference type="SMART" id="SM00382">
    <property type="entry name" value="AAA"/>
    <property type="match status" value="1"/>
</dbReference>
<evidence type="ECO:0000259" key="8">
    <source>
        <dbReference type="PROSITE" id="PS50893"/>
    </source>
</evidence>
<dbReference type="GO" id="GO:0005524">
    <property type="term" value="F:ATP binding"/>
    <property type="evidence" value="ECO:0007669"/>
    <property type="project" value="UniProtKB-KW"/>
</dbReference>
<dbReference type="InterPro" id="IPR017871">
    <property type="entry name" value="ABC_transporter-like_CS"/>
</dbReference>
<keyword evidence="1" id="KW-0813">Transport</keyword>
<dbReference type="GO" id="GO:0016887">
    <property type="term" value="F:ATP hydrolysis activity"/>
    <property type="evidence" value="ECO:0007669"/>
    <property type="project" value="InterPro"/>
</dbReference>
<keyword evidence="2" id="KW-1003">Cell membrane</keyword>
<dbReference type="InterPro" id="IPR050166">
    <property type="entry name" value="ABC_transporter_ATP-bind"/>
</dbReference>
<dbReference type="InterPro" id="IPR003439">
    <property type="entry name" value="ABC_transporter-like_ATP-bd"/>
</dbReference>